<protein>
    <recommendedName>
        <fullName evidence="3">Retropepsins domain-containing protein</fullName>
    </recommendedName>
</protein>
<proteinExistence type="predicted"/>
<dbReference type="Gene3D" id="2.40.70.10">
    <property type="entry name" value="Acid Proteases"/>
    <property type="match status" value="1"/>
</dbReference>
<evidence type="ECO:0000313" key="1">
    <source>
        <dbReference type="EMBL" id="RDY06722.1"/>
    </source>
</evidence>
<name>A0A371HVD0_MUCPR</name>
<gene>
    <name evidence="1" type="ORF">CR513_09248</name>
</gene>
<evidence type="ECO:0000313" key="2">
    <source>
        <dbReference type="Proteomes" id="UP000257109"/>
    </source>
</evidence>
<dbReference type="PANTHER" id="PTHR33240">
    <property type="entry name" value="OS08G0508500 PROTEIN"/>
    <property type="match status" value="1"/>
</dbReference>
<dbReference type="STRING" id="157652.A0A371HVD0"/>
<dbReference type="AlphaFoldDB" id="A0A371HVD0"/>
<feature type="non-terminal residue" evidence="1">
    <location>
        <position position="1"/>
    </location>
</feature>
<keyword evidence="2" id="KW-1185">Reference proteome</keyword>
<dbReference type="OrthoDB" id="1736143at2759"/>
<dbReference type="Proteomes" id="UP000257109">
    <property type="component" value="Unassembled WGS sequence"/>
</dbReference>
<dbReference type="SUPFAM" id="SSF50630">
    <property type="entry name" value="Acid proteases"/>
    <property type="match status" value="1"/>
</dbReference>
<dbReference type="EMBL" id="QJKJ01001629">
    <property type="protein sequence ID" value="RDY06722.1"/>
    <property type="molecule type" value="Genomic_DNA"/>
</dbReference>
<comment type="caution">
    <text evidence="1">The sequence shown here is derived from an EMBL/GenBank/DDBJ whole genome shotgun (WGS) entry which is preliminary data.</text>
</comment>
<organism evidence="1 2">
    <name type="scientific">Mucuna pruriens</name>
    <name type="common">Velvet bean</name>
    <name type="synonym">Dolichos pruriens</name>
    <dbReference type="NCBI Taxonomy" id="157652"/>
    <lineage>
        <taxon>Eukaryota</taxon>
        <taxon>Viridiplantae</taxon>
        <taxon>Streptophyta</taxon>
        <taxon>Embryophyta</taxon>
        <taxon>Tracheophyta</taxon>
        <taxon>Spermatophyta</taxon>
        <taxon>Magnoliopsida</taxon>
        <taxon>eudicotyledons</taxon>
        <taxon>Gunneridae</taxon>
        <taxon>Pentapetalae</taxon>
        <taxon>rosids</taxon>
        <taxon>fabids</taxon>
        <taxon>Fabales</taxon>
        <taxon>Fabaceae</taxon>
        <taxon>Papilionoideae</taxon>
        <taxon>50 kb inversion clade</taxon>
        <taxon>NPAAA clade</taxon>
        <taxon>indigoferoid/millettioid clade</taxon>
        <taxon>Phaseoleae</taxon>
        <taxon>Mucuna</taxon>
    </lineage>
</organism>
<sequence>MKKALNSSNSLVKVLNEVHVDKNISLDKKISMEGRGHNRALNISVKCLGHLLTRVLVDNGSSLNVMPKVTLEKFPYDKTKVKSSAIIVRSFDGSKREVMGELKIPIHIGPFEFQISFQIMDIKHAYNCLLGRPWIHAFGAIPSSLHQKLKFDVT</sequence>
<evidence type="ECO:0008006" key="3">
    <source>
        <dbReference type="Google" id="ProtNLM"/>
    </source>
</evidence>
<dbReference type="InterPro" id="IPR021109">
    <property type="entry name" value="Peptidase_aspartic_dom_sf"/>
</dbReference>
<dbReference type="PANTHER" id="PTHR33240:SF15">
    <property type="entry name" value="GAG-PRO-LIKE PROTEIN"/>
    <property type="match status" value="1"/>
</dbReference>
<accession>A0A371HVD0</accession>
<dbReference type="CDD" id="cd00303">
    <property type="entry name" value="retropepsin_like"/>
    <property type="match status" value="1"/>
</dbReference>
<reference evidence="1" key="1">
    <citation type="submission" date="2018-05" db="EMBL/GenBank/DDBJ databases">
        <title>Draft genome of Mucuna pruriens seed.</title>
        <authorList>
            <person name="Nnadi N.E."/>
            <person name="Vos R."/>
            <person name="Hasami M.H."/>
            <person name="Devisetty U.K."/>
            <person name="Aguiy J.C."/>
        </authorList>
    </citation>
    <scope>NUCLEOTIDE SEQUENCE [LARGE SCALE GENOMIC DNA]</scope>
    <source>
        <strain evidence="1">JCA_2017</strain>
    </source>
</reference>